<organism evidence="1 2">
    <name type="scientific">Macroventuria anomochaeta</name>
    <dbReference type="NCBI Taxonomy" id="301207"/>
    <lineage>
        <taxon>Eukaryota</taxon>
        <taxon>Fungi</taxon>
        <taxon>Dikarya</taxon>
        <taxon>Ascomycota</taxon>
        <taxon>Pezizomycotina</taxon>
        <taxon>Dothideomycetes</taxon>
        <taxon>Pleosporomycetidae</taxon>
        <taxon>Pleosporales</taxon>
        <taxon>Pleosporineae</taxon>
        <taxon>Didymellaceae</taxon>
        <taxon>Macroventuria</taxon>
    </lineage>
</organism>
<name>A0ACB6SF57_9PLEO</name>
<evidence type="ECO:0000313" key="2">
    <source>
        <dbReference type="Proteomes" id="UP000799754"/>
    </source>
</evidence>
<accession>A0ACB6SF57</accession>
<protein>
    <submittedName>
        <fullName evidence="1">Uncharacterized protein</fullName>
    </submittedName>
</protein>
<proteinExistence type="predicted"/>
<gene>
    <name evidence="1" type="ORF">BU25DRAFT_406181</name>
</gene>
<dbReference type="EMBL" id="MU006702">
    <property type="protein sequence ID" value="KAF2632866.1"/>
    <property type="molecule type" value="Genomic_DNA"/>
</dbReference>
<dbReference type="Proteomes" id="UP000799754">
    <property type="component" value="Unassembled WGS sequence"/>
</dbReference>
<sequence>MDLLRLPSVTRLATLSLLTLTFAQNNINTTDINSDQSALNFDSNAPINATGSLNLHWTALMMDPARNDWTFTLTYNETRNQNGTTHRWESYMSVPEISEAKACTFMLAGLNKTSASAQRNGCDGVLDDVCTDVLRGISWSGDRCSFPFPDSEYSDRVLQACGVEILERNVCYNTYPIDFSKSTCSRSHPPGSSSPENWRTFGMTGMPIDWVNVNSDRNTSDFTWYDTFVKQTVPFVVAMEFLGGIAETQVLCVAPKNIAEGSRVPAQKSMASERWRPTSWMATAAALYASTVVMLT</sequence>
<comment type="caution">
    <text evidence="1">The sequence shown here is derived from an EMBL/GenBank/DDBJ whole genome shotgun (WGS) entry which is preliminary data.</text>
</comment>
<evidence type="ECO:0000313" key="1">
    <source>
        <dbReference type="EMBL" id="KAF2632866.1"/>
    </source>
</evidence>
<reference evidence="1" key="1">
    <citation type="journal article" date="2020" name="Stud. Mycol.">
        <title>101 Dothideomycetes genomes: a test case for predicting lifestyles and emergence of pathogens.</title>
        <authorList>
            <person name="Haridas S."/>
            <person name="Albert R."/>
            <person name="Binder M."/>
            <person name="Bloem J."/>
            <person name="Labutti K."/>
            <person name="Salamov A."/>
            <person name="Andreopoulos B."/>
            <person name="Baker S."/>
            <person name="Barry K."/>
            <person name="Bills G."/>
            <person name="Bluhm B."/>
            <person name="Cannon C."/>
            <person name="Castanera R."/>
            <person name="Culley D."/>
            <person name="Daum C."/>
            <person name="Ezra D."/>
            <person name="Gonzalez J."/>
            <person name="Henrissat B."/>
            <person name="Kuo A."/>
            <person name="Liang C."/>
            <person name="Lipzen A."/>
            <person name="Lutzoni F."/>
            <person name="Magnuson J."/>
            <person name="Mondo S."/>
            <person name="Nolan M."/>
            <person name="Ohm R."/>
            <person name="Pangilinan J."/>
            <person name="Park H.-J."/>
            <person name="Ramirez L."/>
            <person name="Alfaro M."/>
            <person name="Sun H."/>
            <person name="Tritt A."/>
            <person name="Yoshinaga Y."/>
            <person name="Zwiers L.-H."/>
            <person name="Turgeon B."/>
            <person name="Goodwin S."/>
            <person name="Spatafora J."/>
            <person name="Crous P."/>
            <person name="Grigoriev I."/>
        </authorList>
    </citation>
    <scope>NUCLEOTIDE SEQUENCE</scope>
    <source>
        <strain evidence="1">CBS 525.71</strain>
    </source>
</reference>
<keyword evidence="2" id="KW-1185">Reference proteome</keyword>